<keyword evidence="2" id="KW-0862">Zinc</keyword>
<evidence type="ECO:0000256" key="1">
    <source>
        <dbReference type="ARBA" id="ARBA00022723"/>
    </source>
</evidence>
<protein>
    <submittedName>
        <fullName evidence="3">Class I mannose-6-phosphate isomerase</fullName>
    </submittedName>
</protein>
<dbReference type="GO" id="GO:0046872">
    <property type="term" value="F:metal ion binding"/>
    <property type="evidence" value="ECO:0007669"/>
    <property type="project" value="UniProtKB-KW"/>
</dbReference>
<dbReference type="CDD" id="cd07010">
    <property type="entry name" value="cupin_PMI_type_I_N_bac"/>
    <property type="match status" value="1"/>
</dbReference>
<sequence>MSSMYRLHPITETGINDEVSIGYDAIRKRIEEKGIIDSILVCEAYPGIPEDEIIKGLSPLAPSLIIKTSALLKPADELEAFFQDYITDDRVFGFMCHKDIKSCFDAEKLKDAADSVRKSSGLVLIAGPGASLLTDKGTLLYFDITRWEIQLRYRKGMPNWLFNNPEEETLRKFKRGYFIEWRMADRHKLSLFSNIEWYISADADPRMIKASSLRSALKRTAKRPFRMEPYFDPGVWGGQWMKRTFNLPAEKANYAWSFDGVPEENAIILSFGKDTVKIPAINLVLTNPLPLLGEHVYGRYGAEFPIRFDILDTMEGGNLSLQVHPLTGYIQHAFGMNYTQDESYYILADSEDSSVYLGLKNGIDRDEMEKDLLSAEKGETSFDAEKYVNKFRAKKHDHFLIPAGTVHCSGKGTVVLEISATPYIFTFKLWDWGRTGLDGKPRPLHIAHGLRNIQWNRDTDWVKENLIDQEKQIHDSSDYGMCRTGLHNLEPIETIRYTIRKEATINTEDSVNMQNLVEGQEAVIESLDGSFPRFEVHHAETFIVPASVKQYRIKAVNGDAVLIAARIRK</sequence>
<comment type="caution">
    <text evidence="3">The sequence shown here is derived from an EMBL/GenBank/DDBJ whole genome shotgun (WGS) entry which is preliminary data.</text>
</comment>
<dbReference type="EMBL" id="JADIMT010000030">
    <property type="protein sequence ID" value="MBO8435677.1"/>
    <property type="molecule type" value="Genomic_DNA"/>
</dbReference>
<dbReference type="Proteomes" id="UP000823615">
    <property type="component" value="Unassembled WGS sequence"/>
</dbReference>
<name>A0A9D9DWW3_9SPIO</name>
<evidence type="ECO:0000313" key="4">
    <source>
        <dbReference type="Proteomes" id="UP000823615"/>
    </source>
</evidence>
<dbReference type="PANTHER" id="PTHR42742">
    <property type="entry name" value="TRANSCRIPTIONAL REPRESSOR MPRA"/>
    <property type="match status" value="1"/>
</dbReference>
<dbReference type="Gene3D" id="2.60.120.10">
    <property type="entry name" value="Jelly Rolls"/>
    <property type="match status" value="1"/>
</dbReference>
<dbReference type="InterPro" id="IPR014710">
    <property type="entry name" value="RmlC-like_jellyroll"/>
</dbReference>
<proteinExistence type="predicted"/>
<dbReference type="InterPro" id="IPR051804">
    <property type="entry name" value="Carb_Metab_Reg_Kinase/Isom"/>
</dbReference>
<dbReference type="AlphaFoldDB" id="A0A9D9DWW3"/>
<gene>
    <name evidence="3" type="ORF">IAA97_01685</name>
</gene>
<organism evidence="3 4">
    <name type="scientific">Candidatus Ornithospirochaeta stercoripullorum</name>
    <dbReference type="NCBI Taxonomy" id="2840899"/>
    <lineage>
        <taxon>Bacteria</taxon>
        <taxon>Pseudomonadati</taxon>
        <taxon>Spirochaetota</taxon>
        <taxon>Spirochaetia</taxon>
        <taxon>Spirochaetales</taxon>
        <taxon>Spirochaetaceae</taxon>
        <taxon>Spirochaetaceae incertae sedis</taxon>
        <taxon>Candidatus Ornithospirochaeta</taxon>
    </lineage>
</organism>
<dbReference type="InterPro" id="IPR011051">
    <property type="entry name" value="RmlC_Cupin_sf"/>
</dbReference>
<evidence type="ECO:0000313" key="3">
    <source>
        <dbReference type="EMBL" id="MBO8435677.1"/>
    </source>
</evidence>
<evidence type="ECO:0000256" key="2">
    <source>
        <dbReference type="ARBA" id="ARBA00022833"/>
    </source>
</evidence>
<dbReference type="GO" id="GO:0016853">
    <property type="term" value="F:isomerase activity"/>
    <property type="evidence" value="ECO:0007669"/>
    <property type="project" value="UniProtKB-KW"/>
</dbReference>
<keyword evidence="1" id="KW-0479">Metal-binding</keyword>
<keyword evidence="3" id="KW-0413">Isomerase</keyword>
<dbReference type="SUPFAM" id="SSF51182">
    <property type="entry name" value="RmlC-like cupins"/>
    <property type="match status" value="1"/>
</dbReference>
<dbReference type="PANTHER" id="PTHR42742:SF3">
    <property type="entry name" value="FRUCTOKINASE"/>
    <property type="match status" value="1"/>
</dbReference>
<accession>A0A9D9DWW3</accession>
<reference evidence="3" key="1">
    <citation type="submission" date="2020-10" db="EMBL/GenBank/DDBJ databases">
        <authorList>
            <person name="Gilroy R."/>
        </authorList>
    </citation>
    <scope>NUCLEOTIDE SEQUENCE</scope>
    <source>
        <strain evidence="3">7293</strain>
    </source>
</reference>
<reference evidence="3" key="2">
    <citation type="journal article" date="2021" name="PeerJ">
        <title>Extensive microbial diversity within the chicken gut microbiome revealed by metagenomics and culture.</title>
        <authorList>
            <person name="Gilroy R."/>
            <person name="Ravi A."/>
            <person name="Getino M."/>
            <person name="Pursley I."/>
            <person name="Horton D.L."/>
            <person name="Alikhan N.F."/>
            <person name="Baker D."/>
            <person name="Gharbi K."/>
            <person name="Hall N."/>
            <person name="Watson M."/>
            <person name="Adriaenssens E.M."/>
            <person name="Foster-Nyarko E."/>
            <person name="Jarju S."/>
            <person name="Secka A."/>
            <person name="Antonio M."/>
            <person name="Oren A."/>
            <person name="Chaudhuri R.R."/>
            <person name="La Ragione R."/>
            <person name="Hildebrand F."/>
            <person name="Pallen M.J."/>
        </authorList>
    </citation>
    <scope>NUCLEOTIDE SEQUENCE</scope>
    <source>
        <strain evidence="3">7293</strain>
    </source>
</reference>